<gene>
    <name evidence="2" type="ORF">B4N89_41135</name>
</gene>
<evidence type="ECO:0000259" key="1">
    <source>
        <dbReference type="Pfam" id="PF22552"/>
    </source>
</evidence>
<protein>
    <recommendedName>
        <fullName evidence="1">TY-Chap N-terminal domain-containing protein</fullName>
    </recommendedName>
</protein>
<reference evidence="2 3" key="1">
    <citation type="submission" date="2017-03" db="EMBL/GenBank/DDBJ databases">
        <title>Draft genome sequence of Streptomyces scabrisporus NF3, endophyte isolated from Amphipterygium adstringens.</title>
        <authorList>
            <person name="Vazquez M."/>
            <person name="Ceapa C.D."/>
            <person name="Rodriguez Luna D."/>
            <person name="Sanchez Esquivel S."/>
        </authorList>
    </citation>
    <scope>NUCLEOTIDE SEQUENCE [LARGE SCALE GENOMIC DNA]</scope>
    <source>
        <strain evidence="2 3">NF3</strain>
    </source>
</reference>
<dbReference type="Pfam" id="PF22552">
    <property type="entry name" value="TY-Chap3"/>
    <property type="match status" value="1"/>
</dbReference>
<sequence length="320" mass="34537">MSYGVAILCGMEFTVWEALLEPGSGAVPRVADVVADDYLRTWDRVRIGVPEGASVTMTRNGDFVVADVFLPDGASALTADQEQALTDLGWYYGSGSTVIDPIWTLDWRSYADAEVRAVRGGSVVAVLRDVLALPAEGVTVRGWGNDGPFEVGWGLERFDDRPSALGAPELCTEWDDLRPRLDWVLGTLPTDAAVVMQGPDESVVQFMTSVDGTMATSAVDPELDPENVPTRDAPGSERARRMFAAGWWPTHVAGLDPGEWEWTLGRPNVHAGAGSLARKAVAALRTLGAERPTDVRVRSFRNGSRPDPLYVPGELGLAKE</sequence>
<organism evidence="2 3">
    <name type="scientific">Embleya scabrispora</name>
    <dbReference type="NCBI Taxonomy" id="159449"/>
    <lineage>
        <taxon>Bacteria</taxon>
        <taxon>Bacillati</taxon>
        <taxon>Actinomycetota</taxon>
        <taxon>Actinomycetes</taxon>
        <taxon>Kitasatosporales</taxon>
        <taxon>Streptomycetaceae</taxon>
        <taxon>Embleya</taxon>
    </lineage>
</organism>
<dbReference type="EMBL" id="MWQN01000004">
    <property type="protein sequence ID" value="OPC76992.1"/>
    <property type="molecule type" value="Genomic_DNA"/>
</dbReference>
<dbReference type="InterPro" id="IPR054344">
    <property type="entry name" value="TY-Chap_N"/>
</dbReference>
<accession>A0A1T3NJK8</accession>
<name>A0A1T3NJK8_9ACTN</name>
<dbReference type="Proteomes" id="UP000190037">
    <property type="component" value="Unassembled WGS sequence"/>
</dbReference>
<feature type="domain" description="TY-Chap N-terminal" evidence="1">
    <location>
        <begin position="172"/>
        <end position="293"/>
    </location>
</feature>
<comment type="caution">
    <text evidence="2">The sequence shown here is derived from an EMBL/GenBank/DDBJ whole genome shotgun (WGS) entry which is preliminary data.</text>
</comment>
<evidence type="ECO:0000313" key="3">
    <source>
        <dbReference type="Proteomes" id="UP000190037"/>
    </source>
</evidence>
<dbReference type="AlphaFoldDB" id="A0A1T3NJK8"/>
<keyword evidence="3" id="KW-1185">Reference proteome</keyword>
<proteinExistence type="predicted"/>
<dbReference type="STRING" id="159449.B4N89_41135"/>
<evidence type="ECO:0000313" key="2">
    <source>
        <dbReference type="EMBL" id="OPC76992.1"/>
    </source>
</evidence>